<dbReference type="PANTHER" id="PTHR13710">
    <property type="entry name" value="DNA HELICASE RECQ FAMILY MEMBER"/>
    <property type="match status" value="1"/>
</dbReference>
<accession>A0ABX0UAJ6</accession>
<dbReference type="EMBL" id="JAASQL010000003">
    <property type="protein sequence ID" value="NIJ45743.1"/>
    <property type="molecule type" value="Genomic_DNA"/>
</dbReference>
<evidence type="ECO:0000259" key="13">
    <source>
        <dbReference type="PROSITE" id="PS51192"/>
    </source>
</evidence>
<comment type="similarity">
    <text evidence="1">Belongs to the helicase family. RecQ subfamily.</text>
</comment>
<dbReference type="SUPFAM" id="SSF52540">
    <property type="entry name" value="P-loop containing nucleoside triphosphate hydrolases"/>
    <property type="match status" value="1"/>
</dbReference>
<keyword evidence="7" id="KW-0238">DNA-binding</keyword>
<evidence type="ECO:0000313" key="16">
    <source>
        <dbReference type="Proteomes" id="UP000745859"/>
    </source>
</evidence>
<dbReference type="InterPro" id="IPR027417">
    <property type="entry name" value="P-loop_NTPase"/>
</dbReference>
<evidence type="ECO:0000256" key="9">
    <source>
        <dbReference type="ARBA" id="ARBA00034617"/>
    </source>
</evidence>
<evidence type="ECO:0000256" key="4">
    <source>
        <dbReference type="ARBA" id="ARBA00022801"/>
    </source>
</evidence>
<evidence type="ECO:0000256" key="7">
    <source>
        <dbReference type="ARBA" id="ARBA00023125"/>
    </source>
</evidence>
<dbReference type="Gene3D" id="3.40.50.300">
    <property type="entry name" value="P-loop containing nucleotide triphosphate hydrolases"/>
    <property type="match status" value="2"/>
</dbReference>
<keyword evidence="2" id="KW-0479">Metal-binding</keyword>
<feature type="domain" description="Helicase C-terminal" evidence="14">
    <location>
        <begin position="216"/>
        <end position="365"/>
    </location>
</feature>
<dbReference type="SMART" id="SM00487">
    <property type="entry name" value="DEXDc"/>
    <property type="match status" value="1"/>
</dbReference>
<keyword evidence="6" id="KW-0067">ATP-binding</keyword>
<dbReference type="InterPro" id="IPR036388">
    <property type="entry name" value="WH-like_DNA-bd_sf"/>
</dbReference>
<evidence type="ECO:0000256" key="11">
    <source>
        <dbReference type="ARBA" id="ARBA00044535"/>
    </source>
</evidence>
<keyword evidence="16" id="KW-1185">Reference proteome</keyword>
<evidence type="ECO:0000256" key="10">
    <source>
        <dbReference type="ARBA" id="ARBA00034808"/>
    </source>
</evidence>
<evidence type="ECO:0000259" key="14">
    <source>
        <dbReference type="PROSITE" id="PS51194"/>
    </source>
</evidence>
<dbReference type="Pfam" id="PF16124">
    <property type="entry name" value="RecQ_Zn_bind"/>
    <property type="match status" value="1"/>
</dbReference>
<evidence type="ECO:0000256" key="5">
    <source>
        <dbReference type="ARBA" id="ARBA00022806"/>
    </source>
</evidence>
<dbReference type="Gene3D" id="1.10.10.10">
    <property type="entry name" value="Winged helix-like DNA-binding domain superfamily/Winged helix DNA-binding domain"/>
    <property type="match status" value="1"/>
</dbReference>
<proteinExistence type="inferred from homology"/>
<sequence>MPNSVKLKEILQKHWNHTSFRPLQESIITDIISGNDTLAILPTGGGKSICYQIPALYMEGTCVVISPLTALIKDQIYQLKQKGIEAISIPSNSSIDDIVRLFDNIKIKKIKLLYLSPERLSQPILQEKLQQLNISFIAVDEAHCISQWGHDFRPSYIKVGLIRNMLSKIPFLAVTATATKKTQEQIISLLQLKKPKFHIGSFSRENLAYQLFETPQKFDLLTKILSKRKVTAIVYLQNRLAVKELSDRLNSIGLPTTYYHAGLSTAEKDKSFNAWNSEEKHIMIATNAFGMGIDKSNVRLVIHLEIPSTLENYLQEAGRAGRDGQKSFSCVILSENDFKKFDHQIQSNITFQHVYDVYLKLNQHFQIAYGDHNEEELDFDLQGFCQRYQLNINNTEKALRRLDNYQILNYKEQHKSDTHIKITCSHYQLMHFCNEHTSYKELIDTVLRNYSGLFEVSKKLNIPRLASKTGLSIHLIHKKLSYLQQLNFIDLKLKQNNHTLTFLVPREDKNTLNPVEKDITALHTIELIKHKSSISYFKNQEECRNNIILNYFNQPYVKDCGICDICIQKNNPVSTSVLNNQIATLLKTKPCTFNELLTNIKVNSQVLKYLLTELINENKIIQNQQFYQLT</sequence>
<comment type="caution">
    <text evidence="15">The sequence shown here is derived from an EMBL/GenBank/DDBJ whole genome shotgun (WGS) entry which is preliminary data.</text>
</comment>
<dbReference type="EC" id="5.6.2.4" evidence="10"/>
<evidence type="ECO:0000256" key="1">
    <source>
        <dbReference type="ARBA" id="ARBA00005446"/>
    </source>
</evidence>
<protein>
    <recommendedName>
        <fullName evidence="11">ATP-dependent DNA helicase RecQ</fullName>
        <ecNumber evidence="10">5.6.2.4</ecNumber>
    </recommendedName>
    <alternativeName>
        <fullName evidence="12">DNA 3'-5' helicase RecQ</fullName>
    </alternativeName>
</protein>
<evidence type="ECO:0000313" key="15">
    <source>
        <dbReference type="EMBL" id="NIJ45743.1"/>
    </source>
</evidence>
<dbReference type="PROSITE" id="PS51192">
    <property type="entry name" value="HELICASE_ATP_BIND_1"/>
    <property type="match status" value="1"/>
</dbReference>
<dbReference type="InterPro" id="IPR001650">
    <property type="entry name" value="Helicase_C-like"/>
</dbReference>
<dbReference type="SMART" id="SM00490">
    <property type="entry name" value="HELICc"/>
    <property type="match status" value="1"/>
</dbReference>
<keyword evidence="8" id="KW-0413">Isomerase</keyword>
<keyword evidence="4 15" id="KW-0378">Hydrolase</keyword>
<evidence type="ECO:0000256" key="8">
    <source>
        <dbReference type="ARBA" id="ARBA00023235"/>
    </source>
</evidence>
<dbReference type="RefSeq" id="WP_167188431.1">
    <property type="nucleotide sequence ID" value="NZ_JAASQL010000003.1"/>
</dbReference>
<evidence type="ECO:0000256" key="12">
    <source>
        <dbReference type="ARBA" id="ARBA00044550"/>
    </source>
</evidence>
<dbReference type="Pfam" id="PF00270">
    <property type="entry name" value="DEAD"/>
    <property type="match status" value="1"/>
</dbReference>
<dbReference type="InterPro" id="IPR011545">
    <property type="entry name" value="DEAD/DEAH_box_helicase_dom"/>
</dbReference>
<evidence type="ECO:0000256" key="3">
    <source>
        <dbReference type="ARBA" id="ARBA00022741"/>
    </source>
</evidence>
<dbReference type="PROSITE" id="PS51194">
    <property type="entry name" value="HELICASE_CTER"/>
    <property type="match status" value="1"/>
</dbReference>
<dbReference type="PANTHER" id="PTHR13710:SF105">
    <property type="entry name" value="ATP-DEPENDENT DNA HELICASE Q1"/>
    <property type="match status" value="1"/>
</dbReference>
<gene>
    <name evidence="15" type="ORF">FHR24_002214</name>
</gene>
<evidence type="ECO:0000256" key="6">
    <source>
        <dbReference type="ARBA" id="ARBA00022840"/>
    </source>
</evidence>
<dbReference type="InterPro" id="IPR014001">
    <property type="entry name" value="Helicase_ATP-bd"/>
</dbReference>
<feature type="domain" description="Helicase ATP-binding" evidence="13">
    <location>
        <begin position="28"/>
        <end position="196"/>
    </location>
</feature>
<dbReference type="Pfam" id="PF00271">
    <property type="entry name" value="Helicase_C"/>
    <property type="match status" value="1"/>
</dbReference>
<evidence type="ECO:0000256" key="2">
    <source>
        <dbReference type="ARBA" id="ARBA00022723"/>
    </source>
</evidence>
<comment type="catalytic activity">
    <reaction evidence="9">
        <text>Couples ATP hydrolysis with the unwinding of duplex DNA by translocating in the 3'-5' direction.</text>
        <dbReference type="EC" id="5.6.2.4"/>
    </reaction>
</comment>
<keyword evidence="5 15" id="KW-0347">Helicase</keyword>
<dbReference type="NCBIfam" id="TIGR00614">
    <property type="entry name" value="recQ_fam"/>
    <property type="match status" value="1"/>
</dbReference>
<keyword evidence="3" id="KW-0547">Nucleotide-binding</keyword>
<dbReference type="CDD" id="cd17920">
    <property type="entry name" value="DEXHc_RecQ"/>
    <property type="match status" value="1"/>
</dbReference>
<dbReference type="Proteomes" id="UP000745859">
    <property type="component" value="Unassembled WGS sequence"/>
</dbReference>
<dbReference type="GO" id="GO:0003678">
    <property type="term" value="F:DNA helicase activity"/>
    <property type="evidence" value="ECO:0007669"/>
    <property type="project" value="UniProtKB-EC"/>
</dbReference>
<dbReference type="InterPro" id="IPR032284">
    <property type="entry name" value="RecQ_Zn-bd"/>
</dbReference>
<name>A0ABX0UAJ6_9FLAO</name>
<reference evidence="15 16" key="1">
    <citation type="submission" date="2020-03" db="EMBL/GenBank/DDBJ databases">
        <title>Genomic Encyclopedia of Type Strains, Phase IV (KMG-IV): sequencing the most valuable type-strain genomes for metagenomic binning, comparative biology and taxonomic classification.</title>
        <authorList>
            <person name="Goeker M."/>
        </authorList>
    </citation>
    <scope>NUCLEOTIDE SEQUENCE [LARGE SCALE GENOMIC DNA]</scope>
    <source>
        <strain evidence="15 16">DSM 101599</strain>
    </source>
</reference>
<organism evidence="15 16">
    <name type="scientific">Wenyingzhuangia heitensis</name>
    <dbReference type="NCBI Taxonomy" id="1487859"/>
    <lineage>
        <taxon>Bacteria</taxon>
        <taxon>Pseudomonadati</taxon>
        <taxon>Bacteroidota</taxon>
        <taxon>Flavobacteriia</taxon>
        <taxon>Flavobacteriales</taxon>
        <taxon>Flavobacteriaceae</taxon>
        <taxon>Wenyingzhuangia</taxon>
    </lineage>
</organism>
<dbReference type="GO" id="GO:0016787">
    <property type="term" value="F:hydrolase activity"/>
    <property type="evidence" value="ECO:0007669"/>
    <property type="project" value="UniProtKB-KW"/>
</dbReference>
<dbReference type="InterPro" id="IPR004589">
    <property type="entry name" value="DNA_helicase_ATP-dep_RecQ"/>
</dbReference>